<dbReference type="GO" id="GO:0003676">
    <property type="term" value="F:nucleic acid binding"/>
    <property type="evidence" value="ECO:0007669"/>
    <property type="project" value="InterPro"/>
</dbReference>
<comment type="caution">
    <text evidence="2">The sequence shown here is derived from an EMBL/GenBank/DDBJ whole genome shotgun (WGS) entry which is preliminary data.</text>
</comment>
<dbReference type="Proteomes" id="UP000243534">
    <property type="component" value="Unassembled WGS sequence"/>
</dbReference>
<sequence>MLSIAAVQFNPHTGDIGNVFYERMSYAAAISYGTPEISIIAWWDRQSVEARDAAFNGKRLPVLVASEFRAFIDSVGGGHCIPWGNGSVFDITILEGWLDRVDPLTDASGEDIYPWKYWNIADLRTLVRLAGINTKDIPFTGDKHNALADALHQVKIAHIASRKLMSCGDYGGYQTEEIKSGAADG</sequence>
<dbReference type="EMBL" id="LJAM02000249">
    <property type="protein sequence ID" value="RAP70846.1"/>
    <property type="molecule type" value="Genomic_DNA"/>
</dbReference>
<feature type="domain" description="3'-5' exoribonuclease Rv2179c-like" evidence="1">
    <location>
        <begin position="2"/>
        <end position="158"/>
    </location>
</feature>
<evidence type="ECO:0000313" key="3">
    <source>
        <dbReference type="EMBL" id="RAP70846.1"/>
    </source>
</evidence>
<organism evidence="2 4">
    <name type="scientific">Candidatus Erwinia dacicola</name>
    <dbReference type="NCBI Taxonomy" id="252393"/>
    <lineage>
        <taxon>Bacteria</taxon>
        <taxon>Pseudomonadati</taxon>
        <taxon>Pseudomonadota</taxon>
        <taxon>Gammaproteobacteria</taxon>
        <taxon>Enterobacterales</taxon>
        <taxon>Erwiniaceae</taxon>
        <taxon>Erwinia</taxon>
    </lineage>
</organism>
<accession>A0A1E7Z059</accession>
<dbReference type="EMBL" id="MAYS01000296">
    <property type="protein sequence ID" value="OFC62104.1"/>
    <property type="molecule type" value="Genomic_DNA"/>
</dbReference>
<dbReference type="Proteomes" id="UP000244334">
    <property type="component" value="Unassembled WGS sequence"/>
</dbReference>
<dbReference type="InterPro" id="IPR036397">
    <property type="entry name" value="RNaseH_sf"/>
</dbReference>
<reference evidence="3 5" key="2">
    <citation type="submission" date="2018-04" db="EMBL/GenBank/DDBJ databases">
        <title>Genomes of the Obligate Erwinia dacicola and Facultative Enterobacter sp. OLF Endosymbionts of the Olive Fruit fly, Bactrocera oleae.</title>
        <authorList>
            <person name="Estes A.M."/>
            <person name="Hearn D.J."/>
            <person name="Agarwal S."/>
            <person name="Pierson E.A."/>
            <person name="Dunning-Hotopp J.C."/>
        </authorList>
    </citation>
    <scope>NUCLEOTIDE SEQUENCE [LARGE SCALE GENOMIC DNA]</scope>
    <source>
        <strain evidence="3 5">Oroville</strain>
    </source>
</reference>
<evidence type="ECO:0000259" key="1">
    <source>
        <dbReference type="Pfam" id="PF16473"/>
    </source>
</evidence>
<dbReference type="SUPFAM" id="SSF53098">
    <property type="entry name" value="Ribonuclease H-like"/>
    <property type="match status" value="1"/>
</dbReference>
<dbReference type="InterPro" id="IPR012337">
    <property type="entry name" value="RNaseH-like_sf"/>
</dbReference>
<evidence type="ECO:0000313" key="5">
    <source>
        <dbReference type="Proteomes" id="UP000244334"/>
    </source>
</evidence>
<dbReference type="AlphaFoldDB" id="A0A1E7Z059"/>
<dbReference type="InterPro" id="IPR033390">
    <property type="entry name" value="Rv2179c-like"/>
</dbReference>
<name>A0A1E7Z059_9GAMM</name>
<reference evidence="2 4" key="1">
    <citation type="submission" date="2016-07" db="EMBL/GenBank/DDBJ databases">
        <authorList>
            <person name="Yuval B."/>
        </authorList>
    </citation>
    <scope>NUCLEOTIDE SEQUENCE [LARGE SCALE GENOMIC DNA]</scope>
    <source>
        <strain evidence="2 4">IL</strain>
    </source>
</reference>
<dbReference type="Pfam" id="PF16473">
    <property type="entry name" value="Rv2179c-like"/>
    <property type="match status" value="1"/>
</dbReference>
<dbReference type="Gene3D" id="3.30.420.10">
    <property type="entry name" value="Ribonuclease H-like superfamily/Ribonuclease H"/>
    <property type="match status" value="1"/>
</dbReference>
<evidence type="ECO:0000313" key="4">
    <source>
        <dbReference type="Proteomes" id="UP000243534"/>
    </source>
</evidence>
<proteinExistence type="predicted"/>
<evidence type="ECO:0000313" key="2">
    <source>
        <dbReference type="EMBL" id="OFC62104.1"/>
    </source>
</evidence>
<protein>
    <submittedName>
        <fullName evidence="3">Putative exodeoxyribonuclease VIII</fullName>
    </submittedName>
</protein>
<gene>
    <name evidence="3" type="ORF">ACZ87_02344</name>
    <name evidence="2" type="ORF">BBW68_10815</name>
</gene>
<keyword evidence="5" id="KW-1185">Reference proteome</keyword>